<reference evidence="2" key="1">
    <citation type="journal article" date="2019" name="bioRxiv">
        <title>The Genome of the Zebra Mussel, Dreissena polymorpha: A Resource for Invasive Species Research.</title>
        <authorList>
            <person name="McCartney M.A."/>
            <person name="Auch B."/>
            <person name="Kono T."/>
            <person name="Mallez S."/>
            <person name="Zhang Y."/>
            <person name="Obille A."/>
            <person name="Becker A."/>
            <person name="Abrahante J.E."/>
            <person name="Garbe J."/>
            <person name="Badalamenti J.P."/>
            <person name="Herman A."/>
            <person name="Mangelson H."/>
            <person name="Liachko I."/>
            <person name="Sullivan S."/>
            <person name="Sone E.D."/>
            <person name="Koren S."/>
            <person name="Silverstein K.A.T."/>
            <person name="Beckman K.B."/>
            <person name="Gohl D.M."/>
        </authorList>
    </citation>
    <scope>NUCLEOTIDE SEQUENCE</scope>
    <source>
        <strain evidence="2">Duluth1</strain>
        <tissue evidence="2">Whole animal</tissue>
    </source>
</reference>
<comment type="caution">
    <text evidence="2">The sequence shown here is derived from an EMBL/GenBank/DDBJ whole genome shotgun (WGS) entry which is preliminary data.</text>
</comment>
<protein>
    <submittedName>
        <fullName evidence="2">Uncharacterized protein</fullName>
    </submittedName>
</protein>
<evidence type="ECO:0000256" key="1">
    <source>
        <dbReference type="SAM" id="MobiDB-lite"/>
    </source>
</evidence>
<evidence type="ECO:0000313" key="3">
    <source>
        <dbReference type="Proteomes" id="UP000828390"/>
    </source>
</evidence>
<feature type="region of interest" description="Disordered" evidence="1">
    <location>
        <begin position="1"/>
        <end position="33"/>
    </location>
</feature>
<dbReference type="EMBL" id="JAIWYP010000016">
    <property type="protein sequence ID" value="KAH3695855.1"/>
    <property type="molecule type" value="Genomic_DNA"/>
</dbReference>
<proteinExistence type="predicted"/>
<reference evidence="2" key="2">
    <citation type="submission" date="2020-11" db="EMBL/GenBank/DDBJ databases">
        <authorList>
            <person name="McCartney M.A."/>
            <person name="Auch B."/>
            <person name="Kono T."/>
            <person name="Mallez S."/>
            <person name="Becker A."/>
            <person name="Gohl D.M."/>
            <person name="Silverstein K.A.T."/>
            <person name="Koren S."/>
            <person name="Bechman K.B."/>
            <person name="Herman A."/>
            <person name="Abrahante J.E."/>
            <person name="Garbe J."/>
        </authorList>
    </citation>
    <scope>NUCLEOTIDE SEQUENCE</scope>
    <source>
        <strain evidence="2">Duluth1</strain>
        <tissue evidence="2">Whole animal</tissue>
    </source>
</reference>
<evidence type="ECO:0000313" key="2">
    <source>
        <dbReference type="EMBL" id="KAH3695855.1"/>
    </source>
</evidence>
<accession>A0A9D3Y939</accession>
<gene>
    <name evidence="2" type="ORF">DPMN_083313</name>
</gene>
<name>A0A9D3Y939_DREPO</name>
<sequence>MRNNPYQESCNSPATIRTQHGAHTDRPGLTRQRYGFPRITRTILDLLDNDTDKYGCDMEQTR</sequence>
<dbReference type="AlphaFoldDB" id="A0A9D3Y939"/>
<organism evidence="2 3">
    <name type="scientific">Dreissena polymorpha</name>
    <name type="common">Zebra mussel</name>
    <name type="synonym">Mytilus polymorpha</name>
    <dbReference type="NCBI Taxonomy" id="45954"/>
    <lineage>
        <taxon>Eukaryota</taxon>
        <taxon>Metazoa</taxon>
        <taxon>Spiralia</taxon>
        <taxon>Lophotrochozoa</taxon>
        <taxon>Mollusca</taxon>
        <taxon>Bivalvia</taxon>
        <taxon>Autobranchia</taxon>
        <taxon>Heteroconchia</taxon>
        <taxon>Euheterodonta</taxon>
        <taxon>Imparidentia</taxon>
        <taxon>Neoheterodontei</taxon>
        <taxon>Myida</taxon>
        <taxon>Dreissenoidea</taxon>
        <taxon>Dreissenidae</taxon>
        <taxon>Dreissena</taxon>
    </lineage>
</organism>
<keyword evidence="3" id="KW-1185">Reference proteome</keyword>
<dbReference type="Proteomes" id="UP000828390">
    <property type="component" value="Unassembled WGS sequence"/>
</dbReference>
<feature type="compositionally biased region" description="Polar residues" evidence="1">
    <location>
        <begin position="1"/>
        <end position="18"/>
    </location>
</feature>